<feature type="binding site" evidence="5">
    <location>
        <position position="118"/>
    </location>
    <ligand>
        <name>substrate</name>
    </ligand>
</feature>
<dbReference type="GO" id="GO:0046872">
    <property type="term" value="F:metal ion binding"/>
    <property type="evidence" value="ECO:0007669"/>
    <property type="project" value="UniProtKB-KW"/>
</dbReference>
<dbReference type="AlphaFoldDB" id="A0A7L5C077"/>
<evidence type="ECO:0000256" key="2">
    <source>
        <dbReference type="ARBA" id="ARBA00016549"/>
    </source>
</evidence>
<name>A0A7L5C077_9RHOB</name>
<feature type="binding site" evidence="5">
    <location>
        <position position="119"/>
    </location>
    <ligand>
        <name>Mg(2+)</name>
        <dbReference type="ChEBI" id="CHEBI:18420"/>
    </ligand>
</feature>
<evidence type="ECO:0000256" key="3">
    <source>
        <dbReference type="ARBA" id="ARBA00029596"/>
    </source>
</evidence>
<dbReference type="EMBL" id="CP049056">
    <property type="protein sequence ID" value="QIE55534.1"/>
    <property type="molecule type" value="Genomic_DNA"/>
</dbReference>
<keyword evidence="7" id="KW-1185">Reference proteome</keyword>
<dbReference type="SUPFAM" id="SSF89562">
    <property type="entry name" value="RraA-like"/>
    <property type="match status" value="1"/>
</dbReference>
<protein>
    <recommendedName>
        <fullName evidence="2">Putative 4-hydroxy-4-methyl-2-oxoglutarate aldolase</fullName>
    </recommendedName>
    <alternativeName>
        <fullName evidence="3">Regulator of ribonuclease activity homolog</fullName>
    </alternativeName>
    <alternativeName>
        <fullName evidence="4">RraA-like protein</fullName>
    </alternativeName>
</protein>
<dbReference type="Pfam" id="PF03737">
    <property type="entry name" value="RraA-like"/>
    <property type="match status" value="1"/>
</dbReference>
<evidence type="ECO:0000256" key="1">
    <source>
        <dbReference type="ARBA" id="ARBA00001968"/>
    </source>
</evidence>
<evidence type="ECO:0000256" key="4">
    <source>
        <dbReference type="ARBA" id="ARBA00030169"/>
    </source>
</evidence>
<evidence type="ECO:0000256" key="5">
    <source>
        <dbReference type="PIRSR" id="PIRSR605493-1"/>
    </source>
</evidence>
<keyword evidence="5" id="KW-0479">Metal-binding</keyword>
<sequence>MTIRLFDAPFRRIPPAALARWAKIPPAVASDVMDRAGAMRGAMAPVRPGMTLCAQARTVKTMVADNGPIHAAMDVLEVGDALAIDAGGYDDQAVFGGLLAQRAIHVGCAGVVVDGAVRDAAELREFGLPVFSHAIVPSGPHKGFGGEIDGEIACSGCVIRPGDLLLGDDDGVVVVPLARADALLAKAEAKLASEADIVKRMKAGERLSDLSGVPAPIIAPSGGEGR</sequence>
<dbReference type="Gene3D" id="3.50.30.40">
    <property type="entry name" value="Ribonuclease E inhibitor RraA/RraA-like"/>
    <property type="match status" value="1"/>
</dbReference>
<dbReference type="RefSeq" id="WP_165097589.1">
    <property type="nucleotide sequence ID" value="NZ_CP049056.1"/>
</dbReference>
<dbReference type="Proteomes" id="UP000503336">
    <property type="component" value="Chromosome"/>
</dbReference>
<gene>
    <name evidence="6" type="ORF">G5B40_08735</name>
</gene>
<proteinExistence type="predicted"/>
<dbReference type="InterPro" id="IPR036704">
    <property type="entry name" value="RraA/RraA-like_sf"/>
</dbReference>
<accession>A0A7L5C077</accession>
<organism evidence="6 7">
    <name type="scientific">Pikeienuella piscinae</name>
    <dbReference type="NCBI Taxonomy" id="2748098"/>
    <lineage>
        <taxon>Bacteria</taxon>
        <taxon>Pseudomonadati</taxon>
        <taxon>Pseudomonadota</taxon>
        <taxon>Alphaproteobacteria</taxon>
        <taxon>Rhodobacterales</taxon>
        <taxon>Paracoccaceae</taxon>
        <taxon>Pikeienuella</taxon>
    </lineage>
</organism>
<feature type="binding site" evidence="5">
    <location>
        <begin position="96"/>
        <end position="99"/>
    </location>
    <ligand>
        <name>substrate</name>
    </ligand>
</feature>
<dbReference type="PANTHER" id="PTHR33254:SF4">
    <property type="entry name" value="4-HYDROXY-4-METHYL-2-OXOGLUTARATE ALDOLASE 3-RELATED"/>
    <property type="match status" value="1"/>
</dbReference>
<evidence type="ECO:0000313" key="7">
    <source>
        <dbReference type="Proteomes" id="UP000503336"/>
    </source>
</evidence>
<dbReference type="InterPro" id="IPR005493">
    <property type="entry name" value="RraA/RraA-like"/>
</dbReference>
<keyword evidence="5" id="KW-0460">Magnesium</keyword>
<reference evidence="6 7" key="1">
    <citation type="submission" date="2020-02" db="EMBL/GenBank/DDBJ databases">
        <title>complete genome sequence of Rhodobacteraceae bacterium.</title>
        <authorList>
            <person name="Park J."/>
            <person name="Kim Y.-S."/>
            <person name="Kim K.-H."/>
        </authorList>
    </citation>
    <scope>NUCLEOTIDE SEQUENCE [LARGE SCALE GENOMIC DNA]</scope>
    <source>
        <strain evidence="6 7">RR4-56</strain>
    </source>
</reference>
<comment type="cofactor">
    <cofactor evidence="1">
        <name>a divalent metal cation</name>
        <dbReference type="ChEBI" id="CHEBI:60240"/>
    </cofactor>
</comment>
<dbReference type="CDD" id="cd16841">
    <property type="entry name" value="RraA_family"/>
    <property type="match status" value="1"/>
</dbReference>
<evidence type="ECO:0000313" key="6">
    <source>
        <dbReference type="EMBL" id="QIE55534.1"/>
    </source>
</evidence>
<dbReference type="PANTHER" id="PTHR33254">
    <property type="entry name" value="4-HYDROXY-4-METHYL-2-OXOGLUTARATE ALDOLASE 3-RELATED"/>
    <property type="match status" value="1"/>
</dbReference>
<dbReference type="KEGG" id="hdh:G5B40_08735"/>
<comment type="cofactor">
    <cofactor evidence="5">
        <name>Mg(2+)</name>
        <dbReference type="ChEBI" id="CHEBI:18420"/>
    </cofactor>
</comment>